<dbReference type="AlphaFoldDB" id="A0ABD7AFM3"/>
<sequence>MIRNVVSILKKNSYLFVAVRFLIKIFRIRLSTFVRWLNNRYYAYFYFNSRSLIYSCHITVGIKYLYEKNTHLPHPIGITIGKKVILGTGCTIYQNVTLGVKNNKFEDYPTLGDNVTVYANACILGGVTVGNNVIVGFGSLVDKDVPDNVIVAGCPATIIKYLK</sequence>
<dbReference type="SUPFAM" id="SSF51161">
    <property type="entry name" value="Trimeric LpxA-like enzymes"/>
    <property type="match status" value="1"/>
</dbReference>
<evidence type="ECO:0000313" key="5">
    <source>
        <dbReference type="EMBL" id="QLO51765.1"/>
    </source>
</evidence>
<dbReference type="InterPro" id="IPR045304">
    <property type="entry name" value="LbH_SAT"/>
</dbReference>
<accession>A0ABD7AFM3</accession>
<dbReference type="PIRSF" id="PIRSF000441">
    <property type="entry name" value="CysE"/>
    <property type="match status" value="1"/>
</dbReference>
<organism evidence="5 6">
    <name type="scientific">Klebsiella grimontii</name>
    <dbReference type="NCBI Taxonomy" id="2058152"/>
    <lineage>
        <taxon>Bacteria</taxon>
        <taxon>Pseudomonadati</taxon>
        <taxon>Pseudomonadota</taxon>
        <taxon>Gammaproteobacteria</taxon>
        <taxon>Enterobacterales</taxon>
        <taxon>Enterobacteriaceae</taxon>
        <taxon>Klebsiella/Raoultella group</taxon>
        <taxon>Klebsiella</taxon>
    </lineage>
</organism>
<keyword evidence="2 4" id="KW-0808">Transferase</keyword>
<dbReference type="EC" id="2.3.1.-" evidence="4"/>
<dbReference type="Proteomes" id="UP000510937">
    <property type="component" value="Chromosome"/>
</dbReference>
<keyword evidence="3 4" id="KW-0012">Acyltransferase</keyword>
<evidence type="ECO:0000313" key="6">
    <source>
        <dbReference type="Proteomes" id="UP000510937"/>
    </source>
</evidence>
<dbReference type="InterPro" id="IPR005881">
    <property type="entry name" value="Ser_O-AcTrfase"/>
</dbReference>
<evidence type="ECO:0000256" key="3">
    <source>
        <dbReference type="ARBA" id="ARBA00023315"/>
    </source>
</evidence>
<dbReference type="EMBL" id="CP055315">
    <property type="protein sequence ID" value="QLO51765.1"/>
    <property type="molecule type" value="Genomic_DNA"/>
</dbReference>
<name>A0ABD7AFM3_9ENTR</name>
<gene>
    <name evidence="5" type="ORF">HV234_09630</name>
</gene>
<proteinExistence type="inferred from homology"/>
<dbReference type="Pfam" id="PF00132">
    <property type="entry name" value="Hexapep"/>
    <property type="match status" value="1"/>
</dbReference>
<dbReference type="InterPro" id="IPR011004">
    <property type="entry name" value="Trimer_LpxA-like_sf"/>
</dbReference>
<dbReference type="CDD" id="cd03354">
    <property type="entry name" value="LbH_SAT"/>
    <property type="match status" value="1"/>
</dbReference>
<dbReference type="RefSeq" id="WP_181247073.1">
    <property type="nucleotide sequence ID" value="NZ_CP055315.1"/>
</dbReference>
<evidence type="ECO:0000256" key="2">
    <source>
        <dbReference type="ARBA" id="ARBA00022679"/>
    </source>
</evidence>
<dbReference type="PANTHER" id="PTHR42811">
    <property type="entry name" value="SERINE ACETYLTRANSFERASE"/>
    <property type="match status" value="1"/>
</dbReference>
<reference evidence="6" key="1">
    <citation type="submission" date="2020-06" db="EMBL/GenBank/DDBJ databases">
        <title>REHAB project genomes.</title>
        <authorList>
            <person name="Shaw L.P."/>
        </authorList>
    </citation>
    <scope>NUCLEOTIDE SEQUENCE [LARGE SCALE GENOMIC DNA]</scope>
    <source>
        <strain evidence="6">RHBSTW-00555</strain>
    </source>
</reference>
<dbReference type="InterPro" id="IPR001451">
    <property type="entry name" value="Hexapep"/>
</dbReference>
<dbReference type="Gene3D" id="2.160.10.10">
    <property type="entry name" value="Hexapeptide repeat proteins"/>
    <property type="match status" value="1"/>
</dbReference>
<evidence type="ECO:0000256" key="1">
    <source>
        <dbReference type="ARBA" id="ARBA00007274"/>
    </source>
</evidence>
<evidence type="ECO:0000256" key="4">
    <source>
        <dbReference type="PIRNR" id="PIRNR000441"/>
    </source>
</evidence>
<comment type="similarity">
    <text evidence="1 4">Belongs to the transferase hexapeptide repeat family.</text>
</comment>
<protein>
    <recommendedName>
        <fullName evidence="4">Acetyltransferase</fullName>
        <ecNumber evidence="4">2.3.1.-</ecNumber>
    </recommendedName>
</protein>
<dbReference type="GO" id="GO:0016746">
    <property type="term" value="F:acyltransferase activity"/>
    <property type="evidence" value="ECO:0007669"/>
    <property type="project" value="UniProtKB-KW"/>
</dbReference>